<evidence type="ECO:0000256" key="9">
    <source>
        <dbReference type="ARBA" id="ARBA00074221"/>
    </source>
</evidence>
<comment type="cofactor">
    <cofactor evidence="1">
        <name>pyridoxal 5'-phosphate</name>
        <dbReference type="ChEBI" id="CHEBI:597326"/>
    </cofactor>
</comment>
<dbReference type="GO" id="GO:0000271">
    <property type="term" value="P:polysaccharide biosynthetic process"/>
    <property type="evidence" value="ECO:0007669"/>
    <property type="project" value="TreeGrafter"/>
</dbReference>
<evidence type="ECO:0000256" key="5">
    <source>
        <dbReference type="ARBA" id="ARBA00022898"/>
    </source>
</evidence>
<dbReference type="PANTHER" id="PTHR30244:SF30">
    <property type="entry name" value="BLR5990 PROTEIN"/>
    <property type="match status" value="1"/>
</dbReference>
<dbReference type="RefSeq" id="WP_076423069.1">
    <property type="nucleotide sequence ID" value="NZ_FTNM01000006.1"/>
</dbReference>
<accession>A0A1N7ASU8</accession>
<organism evidence="13 14">
    <name type="scientific">Pontibacter lucknowensis</name>
    <dbReference type="NCBI Taxonomy" id="1077936"/>
    <lineage>
        <taxon>Bacteria</taxon>
        <taxon>Pseudomonadati</taxon>
        <taxon>Bacteroidota</taxon>
        <taxon>Cytophagia</taxon>
        <taxon>Cytophagales</taxon>
        <taxon>Hymenobacteraceae</taxon>
        <taxon>Pontibacter</taxon>
    </lineage>
</organism>
<dbReference type="FunFam" id="3.40.640.10:FF:000090">
    <property type="entry name" value="Pyridoxal phosphate-dependent aminotransferase"/>
    <property type="match status" value="1"/>
</dbReference>
<evidence type="ECO:0000256" key="11">
    <source>
        <dbReference type="PIRSR" id="PIRSR000390-2"/>
    </source>
</evidence>
<dbReference type="PIRSF" id="PIRSF000390">
    <property type="entry name" value="PLP_StrS"/>
    <property type="match status" value="1"/>
</dbReference>
<dbReference type="InterPro" id="IPR015421">
    <property type="entry name" value="PyrdxlP-dep_Trfase_major"/>
</dbReference>
<proteinExistence type="inferred from homology"/>
<evidence type="ECO:0000256" key="8">
    <source>
        <dbReference type="ARBA" id="ARBA00066317"/>
    </source>
</evidence>
<evidence type="ECO:0000256" key="1">
    <source>
        <dbReference type="ARBA" id="ARBA00001933"/>
    </source>
</evidence>
<feature type="active site" description="Proton acceptor" evidence="10">
    <location>
        <position position="219"/>
    </location>
</feature>
<dbReference type="AlphaFoldDB" id="A0A1N7ASU8"/>
<evidence type="ECO:0000256" key="2">
    <source>
        <dbReference type="ARBA" id="ARBA00005125"/>
    </source>
</evidence>
<dbReference type="NCBIfam" id="TIGR04181">
    <property type="entry name" value="NHT_00031"/>
    <property type="match status" value="1"/>
</dbReference>
<dbReference type="Pfam" id="PF01041">
    <property type="entry name" value="DegT_DnrJ_EryC1"/>
    <property type="match status" value="1"/>
</dbReference>
<evidence type="ECO:0000313" key="13">
    <source>
        <dbReference type="EMBL" id="SIR42190.1"/>
    </source>
</evidence>
<dbReference type="Gene3D" id="3.40.640.10">
    <property type="entry name" value="Type I PLP-dependent aspartate aminotransferase-like (Major domain)"/>
    <property type="match status" value="1"/>
</dbReference>
<comment type="similarity">
    <text evidence="6 12">Belongs to the DegT/DnrJ/EryC1 family.</text>
</comment>
<evidence type="ECO:0000256" key="7">
    <source>
        <dbReference type="ARBA" id="ARBA00051587"/>
    </source>
</evidence>
<evidence type="ECO:0000256" key="6">
    <source>
        <dbReference type="ARBA" id="ARBA00037999"/>
    </source>
</evidence>
<reference evidence="14" key="1">
    <citation type="submission" date="2017-01" db="EMBL/GenBank/DDBJ databases">
        <authorList>
            <person name="Varghese N."/>
            <person name="Submissions S."/>
        </authorList>
    </citation>
    <scope>NUCLEOTIDE SEQUENCE [LARGE SCALE GENOMIC DNA]</scope>
    <source>
        <strain evidence="14">DM9</strain>
    </source>
</reference>
<dbReference type="OrthoDB" id="9810913at2"/>
<evidence type="ECO:0000256" key="3">
    <source>
        <dbReference type="ARBA" id="ARBA00022576"/>
    </source>
</evidence>
<evidence type="ECO:0000256" key="12">
    <source>
        <dbReference type="RuleBase" id="RU004508"/>
    </source>
</evidence>
<dbReference type="SUPFAM" id="SSF53383">
    <property type="entry name" value="PLP-dependent transferases"/>
    <property type="match status" value="1"/>
</dbReference>
<dbReference type="InterPro" id="IPR026385">
    <property type="entry name" value="LegC-like"/>
</dbReference>
<feature type="modified residue" description="N6-(pyridoxal phosphate)lysine" evidence="11">
    <location>
        <position position="219"/>
    </location>
</feature>
<dbReference type="InterPro" id="IPR015424">
    <property type="entry name" value="PyrdxlP-dep_Trfase"/>
</dbReference>
<keyword evidence="4 13" id="KW-0808">Transferase</keyword>
<keyword evidence="5 11" id="KW-0663">Pyridoxal phosphate</keyword>
<comment type="pathway">
    <text evidence="2">Bacterial outer membrane biogenesis; LPS O-antigen biosynthesis.</text>
</comment>
<dbReference type="EC" id="2.6.1.102" evidence="8"/>
<evidence type="ECO:0000313" key="14">
    <source>
        <dbReference type="Proteomes" id="UP000185924"/>
    </source>
</evidence>
<dbReference type="CDD" id="cd00616">
    <property type="entry name" value="AHBA_syn"/>
    <property type="match status" value="1"/>
</dbReference>
<comment type="catalytic activity">
    <reaction evidence="7">
        <text>GDP-alpha-D-perosamine + 2-oxoglutarate = GDP-4-dehydro-alpha-D-rhamnose + L-glutamate</text>
        <dbReference type="Rhea" id="RHEA:36779"/>
        <dbReference type="ChEBI" id="CHEBI:16810"/>
        <dbReference type="ChEBI" id="CHEBI:29985"/>
        <dbReference type="ChEBI" id="CHEBI:57964"/>
        <dbReference type="ChEBI" id="CHEBI:73996"/>
        <dbReference type="EC" id="2.6.1.102"/>
    </reaction>
</comment>
<dbReference type="STRING" id="1077936.SAMN05421545_3552"/>
<dbReference type="GO" id="GO:0030170">
    <property type="term" value="F:pyridoxal phosphate binding"/>
    <property type="evidence" value="ECO:0007669"/>
    <property type="project" value="TreeGrafter"/>
</dbReference>
<name>A0A1N7ASU8_9BACT</name>
<dbReference type="Proteomes" id="UP000185924">
    <property type="component" value="Unassembled WGS sequence"/>
</dbReference>
<keyword evidence="3 13" id="KW-0032">Aminotransferase</keyword>
<dbReference type="GO" id="GO:0102933">
    <property type="term" value="F:GDP-4-dehydro-6-deoxy-D-mannose-4-aminotransferase activity"/>
    <property type="evidence" value="ECO:0007669"/>
    <property type="project" value="UniProtKB-EC"/>
</dbReference>
<gene>
    <name evidence="13" type="ORF">SAMN05421545_3552</name>
</gene>
<evidence type="ECO:0000256" key="4">
    <source>
        <dbReference type="ARBA" id="ARBA00022679"/>
    </source>
</evidence>
<protein>
    <recommendedName>
        <fullName evidence="9">GDP-perosamine synthase</fullName>
        <ecNumber evidence="8">2.6.1.102</ecNumber>
    </recommendedName>
</protein>
<sequence length="386" mass="43081">MPVHHKFQKVVDFIRTQFPDKDFIPLHEPLFIGNERKYVLDAIDSTFVSSVGAYVNKFEEMMASITGSKFAVATVNGTSALHMALLVAGVKQGEEVLSQAFTFIATANAISYTGASPVFIDIDSATMGMSAEKLQNFLEKHVTLKEGQPYNKSSKKRIAACVPMHSFGLPCEIERIATLCKQWNIPLIEDAAESLGSYYKGRHTGSFGQLGVFSFNGNKTLTSGGGGAIVTNDENLAKLAKHLTTQAKMPHAWEFSHDYVGYNYRMPNLNAALACAQLEQLNSFVTNKRELAGRYSNFFKGEEIPFIMELPEAKANYWLNAILLSDRAERDEFLAYTNEHKVMTRPTWTLMNKLVMFTDCQHDGLEVSQYIEDRLVNIPSSVRNNA</sequence>
<dbReference type="PANTHER" id="PTHR30244">
    <property type="entry name" value="TRANSAMINASE"/>
    <property type="match status" value="1"/>
</dbReference>
<keyword evidence="14" id="KW-1185">Reference proteome</keyword>
<dbReference type="InterPro" id="IPR000653">
    <property type="entry name" value="DegT/StrS_aminotransferase"/>
</dbReference>
<dbReference type="EMBL" id="FTNM01000006">
    <property type="protein sequence ID" value="SIR42190.1"/>
    <property type="molecule type" value="Genomic_DNA"/>
</dbReference>
<evidence type="ECO:0000256" key="10">
    <source>
        <dbReference type="PIRSR" id="PIRSR000390-1"/>
    </source>
</evidence>